<gene>
    <name evidence="1" type="ORF">HMPREF9967_0742</name>
</gene>
<dbReference type="AlphaFoldDB" id="F5VYI2"/>
<comment type="caution">
    <text evidence="1">The sequence shown here is derived from an EMBL/GenBank/DDBJ whole genome shotgun (WGS) entry which is preliminary data.</text>
</comment>
<proteinExistence type="predicted"/>
<accession>F5VYI2</accession>
<organism evidence="1 2">
    <name type="scientific">Streptococcus infantis SK1076</name>
    <dbReference type="NCBI Taxonomy" id="1005705"/>
    <lineage>
        <taxon>Bacteria</taxon>
        <taxon>Bacillati</taxon>
        <taxon>Bacillota</taxon>
        <taxon>Bacilli</taxon>
        <taxon>Lactobacillales</taxon>
        <taxon>Streptococcaceae</taxon>
        <taxon>Streptococcus</taxon>
    </lineage>
</organism>
<sequence length="37" mass="4443">MMLRVYYSQTFKGKKKNPICRTKRIFLVKAEVFSAFI</sequence>
<name>F5VYI2_9STRE</name>
<evidence type="ECO:0000313" key="2">
    <source>
        <dbReference type="Proteomes" id="UP000010138"/>
    </source>
</evidence>
<dbReference type="Proteomes" id="UP000010138">
    <property type="component" value="Unassembled WGS sequence"/>
</dbReference>
<protein>
    <submittedName>
        <fullName evidence="1">Uncharacterized protein</fullName>
    </submittedName>
</protein>
<evidence type="ECO:0000313" key="1">
    <source>
        <dbReference type="EMBL" id="EGL87893.1"/>
    </source>
</evidence>
<reference evidence="1 2" key="1">
    <citation type="submission" date="2011-04" db="EMBL/GenBank/DDBJ databases">
        <authorList>
            <person name="Durkin A.S."/>
            <person name="Radune D."/>
            <person name="Hostetler J."/>
            <person name="Torralba M."/>
            <person name="Gillis M."/>
            <person name="Methe B."/>
            <person name="Sutton G."/>
            <person name="Nelson K.E."/>
        </authorList>
    </citation>
    <scope>NUCLEOTIDE SEQUENCE [LARGE SCALE GENOMIC DNA]</scope>
    <source>
        <strain evidence="1 2">SK1076</strain>
    </source>
</reference>
<dbReference type="EMBL" id="AFNN01000005">
    <property type="protein sequence ID" value="EGL87893.1"/>
    <property type="molecule type" value="Genomic_DNA"/>
</dbReference>